<dbReference type="InterPro" id="IPR005785">
    <property type="entry name" value="B_amino_transI"/>
</dbReference>
<evidence type="ECO:0000256" key="3">
    <source>
        <dbReference type="ARBA" id="ARBA00004824"/>
    </source>
</evidence>
<comment type="pathway">
    <text evidence="3 17">Amino-acid biosynthesis; L-isoleucine biosynthesis; L-isoleucine from 2-oxobutanoate: step 4/4.</text>
</comment>
<evidence type="ECO:0000313" key="19">
    <source>
        <dbReference type="Proteomes" id="UP001556170"/>
    </source>
</evidence>
<proteinExistence type="inferred from homology"/>
<evidence type="ECO:0000256" key="12">
    <source>
        <dbReference type="ARBA" id="ARBA00048212"/>
    </source>
</evidence>
<evidence type="ECO:0000256" key="17">
    <source>
        <dbReference type="RuleBase" id="RU364094"/>
    </source>
</evidence>
<comment type="pathway">
    <text evidence="5 17">Amino-acid biosynthesis; L-leucine biosynthesis; L-leucine from 3-methyl-2-oxobutanoate: step 4/4.</text>
</comment>
<gene>
    <name evidence="17" type="primary">ilvE</name>
    <name evidence="18" type="ORF">ABQJ56_14260</name>
</gene>
<evidence type="ECO:0000256" key="9">
    <source>
        <dbReference type="ARBA" id="ARBA00022679"/>
    </source>
</evidence>
<evidence type="ECO:0000256" key="14">
    <source>
        <dbReference type="ARBA" id="ARBA00049229"/>
    </source>
</evidence>
<dbReference type="PANTHER" id="PTHR42743:SF11">
    <property type="entry name" value="AMINODEOXYCHORISMATE LYASE"/>
    <property type="match status" value="1"/>
</dbReference>
<dbReference type="InterPro" id="IPR001544">
    <property type="entry name" value="Aminotrans_IV"/>
</dbReference>
<organism evidence="18 19">
    <name type="scientific">Rhodanobacter geophilus</name>
    <dbReference type="NCBI Taxonomy" id="3162488"/>
    <lineage>
        <taxon>Bacteria</taxon>
        <taxon>Pseudomonadati</taxon>
        <taxon>Pseudomonadota</taxon>
        <taxon>Gammaproteobacteria</taxon>
        <taxon>Lysobacterales</taxon>
        <taxon>Rhodanobacteraceae</taxon>
        <taxon>Rhodanobacter</taxon>
    </lineage>
</organism>
<comment type="similarity">
    <text evidence="6 15">Belongs to the class-IV pyridoxal-phosphate-dependent aminotransferase family.</text>
</comment>
<dbReference type="CDD" id="cd00449">
    <property type="entry name" value="PLPDE_IV"/>
    <property type="match status" value="1"/>
</dbReference>
<evidence type="ECO:0000256" key="7">
    <source>
        <dbReference type="ARBA" id="ARBA00022576"/>
    </source>
</evidence>
<comment type="function">
    <text evidence="2 17">Acts on leucine, isoleucine and valine.</text>
</comment>
<protein>
    <recommendedName>
        <fullName evidence="17">Branched-chain-amino-acid aminotransferase</fullName>
        <shortName evidence="17">BCAT</shortName>
        <ecNumber evidence="17">2.6.1.42</ecNumber>
    </recommendedName>
</protein>
<evidence type="ECO:0000256" key="1">
    <source>
        <dbReference type="ARBA" id="ARBA00001933"/>
    </source>
</evidence>
<evidence type="ECO:0000313" key="18">
    <source>
        <dbReference type="EMBL" id="MEW9625388.1"/>
    </source>
</evidence>
<evidence type="ECO:0000256" key="16">
    <source>
        <dbReference type="RuleBase" id="RU004516"/>
    </source>
</evidence>
<keyword evidence="11 17" id="KW-0100">Branched-chain amino acid biosynthesis</keyword>
<evidence type="ECO:0000256" key="2">
    <source>
        <dbReference type="ARBA" id="ARBA00003109"/>
    </source>
</evidence>
<evidence type="ECO:0000256" key="10">
    <source>
        <dbReference type="ARBA" id="ARBA00022898"/>
    </source>
</evidence>
<dbReference type="InterPro" id="IPR050571">
    <property type="entry name" value="Class-IV_PLP-Dep_Aminotrnsfr"/>
</dbReference>
<dbReference type="InterPro" id="IPR043131">
    <property type="entry name" value="BCAT-like_N"/>
</dbReference>
<dbReference type="PANTHER" id="PTHR42743">
    <property type="entry name" value="AMINO-ACID AMINOTRANSFERASE"/>
    <property type="match status" value="1"/>
</dbReference>
<comment type="catalytic activity">
    <reaction evidence="14 17">
        <text>L-leucine + 2-oxoglutarate = 4-methyl-2-oxopentanoate + L-glutamate</text>
        <dbReference type="Rhea" id="RHEA:18321"/>
        <dbReference type="ChEBI" id="CHEBI:16810"/>
        <dbReference type="ChEBI" id="CHEBI:17865"/>
        <dbReference type="ChEBI" id="CHEBI:29985"/>
        <dbReference type="ChEBI" id="CHEBI:57427"/>
        <dbReference type="EC" id="2.6.1.42"/>
    </reaction>
</comment>
<sequence>MSHTAFLWHNGRIKPWAEANVHVSTHALHYGSSVFEGERVYATPNGPAYFRLADHTRRLFESAKVYEIDVGYTEAEIDAACHEVIRANGMQSAYVRPIVFRGAGGLGVLPRDGAPVDVAIMAMAWGAYLGDAAERGADVCVSSWHRPAPNTIPSWAKAGGNYLSSQLIGLEARRGGYDEGIALGHNGLLSEGAGENLFLVKRGKLVTPPSSAGILAGITRDSVLTLAAELGIEAEERELPREALYTADEMFMTGTAAEITPVRSVDRKPVGNGKPGAVTRALREAFFGLFDGRTHDKWGWLDTVSAAVPHRESQKAAIHGVAPVVIPGHEGQEAGIHARALQEKHASMEISA</sequence>
<dbReference type="Pfam" id="PF01063">
    <property type="entry name" value="Aminotran_4"/>
    <property type="match status" value="1"/>
</dbReference>
<reference evidence="18 19" key="1">
    <citation type="submission" date="2024-06" db="EMBL/GenBank/DDBJ databases">
        <authorList>
            <person name="Woo H."/>
        </authorList>
    </citation>
    <scope>NUCLEOTIDE SEQUENCE [LARGE SCALE GENOMIC DNA]</scope>
    <source>
        <strain evidence="18 19">S2-g</strain>
    </source>
</reference>
<dbReference type="InterPro" id="IPR043132">
    <property type="entry name" value="BCAT-like_C"/>
</dbReference>
<dbReference type="PROSITE" id="PS00770">
    <property type="entry name" value="AA_TRANSFER_CLASS_4"/>
    <property type="match status" value="1"/>
</dbReference>
<dbReference type="RefSeq" id="WP_367845679.1">
    <property type="nucleotide sequence ID" value="NZ_JBFOHL010000013.1"/>
</dbReference>
<evidence type="ECO:0000256" key="5">
    <source>
        <dbReference type="ARBA" id="ARBA00005072"/>
    </source>
</evidence>
<dbReference type="GO" id="GO:0004084">
    <property type="term" value="F:branched-chain-amino-acid transaminase activity"/>
    <property type="evidence" value="ECO:0007669"/>
    <property type="project" value="UniProtKB-EC"/>
</dbReference>
<evidence type="ECO:0000256" key="13">
    <source>
        <dbReference type="ARBA" id="ARBA00048798"/>
    </source>
</evidence>
<dbReference type="EC" id="2.6.1.42" evidence="17"/>
<keyword evidence="7 17" id="KW-0032">Aminotransferase</keyword>
<keyword evidence="10 16" id="KW-0663">Pyridoxal phosphate</keyword>
<name>A0ABV3QU19_9GAMM</name>
<comment type="cofactor">
    <cofactor evidence="1 16">
        <name>pyridoxal 5'-phosphate</name>
        <dbReference type="ChEBI" id="CHEBI:597326"/>
    </cofactor>
</comment>
<evidence type="ECO:0000256" key="4">
    <source>
        <dbReference type="ARBA" id="ARBA00004931"/>
    </source>
</evidence>
<dbReference type="Proteomes" id="UP001556170">
    <property type="component" value="Unassembled WGS sequence"/>
</dbReference>
<dbReference type="EMBL" id="JBFOHL010000013">
    <property type="protein sequence ID" value="MEW9625388.1"/>
    <property type="molecule type" value="Genomic_DNA"/>
</dbReference>
<comment type="pathway">
    <text evidence="4 17">Amino-acid biosynthesis; L-valine biosynthesis; L-valine from pyruvate: step 4/4.</text>
</comment>
<evidence type="ECO:0000256" key="8">
    <source>
        <dbReference type="ARBA" id="ARBA00022605"/>
    </source>
</evidence>
<dbReference type="InterPro" id="IPR018300">
    <property type="entry name" value="Aminotrans_IV_CS"/>
</dbReference>
<dbReference type="Gene3D" id="3.20.10.10">
    <property type="entry name" value="D-amino Acid Aminotransferase, subunit A, domain 2"/>
    <property type="match status" value="1"/>
</dbReference>
<accession>A0ABV3QU19</accession>
<keyword evidence="19" id="KW-1185">Reference proteome</keyword>
<dbReference type="NCBIfam" id="TIGR01122">
    <property type="entry name" value="ilvE_I"/>
    <property type="match status" value="1"/>
</dbReference>
<dbReference type="NCBIfam" id="NF005146">
    <property type="entry name" value="PRK06606.1"/>
    <property type="match status" value="1"/>
</dbReference>
<dbReference type="InterPro" id="IPR036038">
    <property type="entry name" value="Aminotransferase-like"/>
</dbReference>
<comment type="caution">
    <text evidence="18">The sequence shown here is derived from an EMBL/GenBank/DDBJ whole genome shotgun (WGS) entry which is preliminary data.</text>
</comment>
<evidence type="ECO:0000256" key="15">
    <source>
        <dbReference type="RuleBase" id="RU004106"/>
    </source>
</evidence>
<comment type="catalytic activity">
    <reaction evidence="13 17">
        <text>L-isoleucine + 2-oxoglutarate = (S)-3-methyl-2-oxopentanoate + L-glutamate</text>
        <dbReference type="Rhea" id="RHEA:24801"/>
        <dbReference type="ChEBI" id="CHEBI:16810"/>
        <dbReference type="ChEBI" id="CHEBI:29985"/>
        <dbReference type="ChEBI" id="CHEBI:35146"/>
        <dbReference type="ChEBI" id="CHEBI:58045"/>
        <dbReference type="EC" id="2.6.1.42"/>
    </reaction>
</comment>
<evidence type="ECO:0000256" key="6">
    <source>
        <dbReference type="ARBA" id="ARBA00009320"/>
    </source>
</evidence>
<evidence type="ECO:0000256" key="11">
    <source>
        <dbReference type="ARBA" id="ARBA00023304"/>
    </source>
</evidence>
<keyword evidence="9 17" id="KW-0808">Transferase</keyword>
<dbReference type="Gene3D" id="3.30.470.10">
    <property type="match status" value="1"/>
</dbReference>
<comment type="catalytic activity">
    <reaction evidence="12 17">
        <text>L-valine + 2-oxoglutarate = 3-methyl-2-oxobutanoate + L-glutamate</text>
        <dbReference type="Rhea" id="RHEA:24813"/>
        <dbReference type="ChEBI" id="CHEBI:11851"/>
        <dbReference type="ChEBI" id="CHEBI:16810"/>
        <dbReference type="ChEBI" id="CHEBI:29985"/>
        <dbReference type="ChEBI" id="CHEBI:57762"/>
        <dbReference type="EC" id="2.6.1.42"/>
    </reaction>
</comment>
<dbReference type="SUPFAM" id="SSF56752">
    <property type="entry name" value="D-aminoacid aminotransferase-like PLP-dependent enzymes"/>
    <property type="match status" value="1"/>
</dbReference>
<keyword evidence="8 17" id="KW-0028">Amino-acid biosynthesis</keyword>